<organism evidence="2 3">
    <name type="scientific">Hoeflea halophila</name>
    <dbReference type="NCBI Taxonomy" id="714899"/>
    <lineage>
        <taxon>Bacteria</taxon>
        <taxon>Pseudomonadati</taxon>
        <taxon>Pseudomonadota</taxon>
        <taxon>Alphaproteobacteria</taxon>
        <taxon>Hyphomicrobiales</taxon>
        <taxon>Rhizobiaceae</taxon>
        <taxon>Hoeflea</taxon>
    </lineage>
</organism>
<keyword evidence="3" id="KW-1185">Reference proteome</keyword>
<dbReference type="Proteomes" id="UP000219465">
    <property type="component" value="Unassembled WGS sequence"/>
</dbReference>
<dbReference type="EMBL" id="OCPC01000002">
    <property type="protein sequence ID" value="SOE16661.1"/>
    <property type="molecule type" value="Genomic_DNA"/>
</dbReference>
<dbReference type="AlphaFoldDB" id="A0A286I9D0"/>
<feature type="chain" id="PRO_5012673804" evidence="1">
    <location>
        <begin position="26"/>
        <end position="259"/>
    </location>
</feature>
<reference evidence="3" key="1">
    <citation type="submission" date="2017-08" db="EMBL/GenBank/DDBJ databases">
        <authorList>
            <person name="Varghese N."/>
            <person name="Submissions S."/>
        </authorList>
    </citation>
    <scope>NUCLEOTIDE SEQUENCE [LARGE SCALE GENOMIC DNA]</scope>
    <source>
        <strain evidence="3">KCTC 23107</strain>
    </source>
</reference>
<evidence type="ECO:0000256" key="1">
    <source>
        <dbReference type="SAM" id="SignalP"/>
    </source>
</evidence>
<accession>A0A286I9D0</accession>
<feature type="signal peptide" evidence="1">
    <location>
        <begin position="1"/>
        <end position="25"/>
    </location>
</feature>
<sequence>MARVKMFLSGLMLAAAMAGPQHAMAEPVQVRTDYKVSLVGFPVASAKFVTQVDGSSYRITGDLRSSAFSDLFSRVRGNADVTGRVAGDRLEASKFRVAYTSGKKKHRTEITFRNGDVHLTINEPEPKPRGSDWVPLLKGDLRKVLDPLSGLVFPAGSAVCPRSLPIFDGEARATLHLTPKSVRPFRTKGFKGDAIVCSVRFEPNSGYRKNSSGIRYLRNLKGAEVWFAKDEALGLYAPVYAKVPTKIGKVIVAATRFGV</sequence>
<proteinExistence type="predicted"/>
<dbReference type="Pfam" id="PF11306">
    <property type="entry name" value="DUF3108"/>
    <property type="match status" value="1"/>
</dbReference>
<name>A0A286I9D0_9HYPH</name>
<evidence type="ECO:0000313" key="3">
    <source>
        <dbReference type="Proteomes" id="UP000219465"/>
    </source>
</evidence>
<keyword evidence="1" id="KW-0732">Signal</keyword>
<gene>
    <name evidence="2" type="ORF">SAMN05877838_1540</name>
</gene>
<dbReference type="RefSeq" id="WP_097106694.1">
    <property type="nucleotide sequence ID" value="NZ_OCPC01000002.1"/>
</dbReference>
<evidence type="ECO:0000313" key="2">
    <source>
        <dbReference type="EMBL" id="SOE16661.1"/>
    </source>
</evidence>
<protein>
    <submittedName>
        <fullName evidence="2">Uncharacterized protein DUF3108</fullName>
    </submittedName>
</protein>
<dbReference type="InterPro" id="IPR021457">
    <property type="entry name" value="DUF3108"/>
</dbReference>
<dbReference type="OrthoDB" id="7630100at2"/>